<sequence length="112" mass="12453">MKGTYLGEFEELVLLTVALLYDHAYGVALLEEIIERSGRSVSVGALHSALERLETKGFLRSRMGEATAERGGRRKRYFILTPIGEKALRDVRDLRESMWKAIPQTALTGGAS</sequence>
<evidence type="ECO:0000313" key="3">
    <source>
        <dbReference type="Proteomes" id="UP001168528"/>
    </source>
</evidence>
<evidence type="ECO:0000313" key="2">
    <source>
        <dbReference type="EMBL" id="MDO1451727.1"/>
    </source>
</evidence>
<feature type="domain" description="Transcription regulator PadR N-terminal" evidence="1">
    <location>
        <begin position="23"/>
        <end position="89"/>
    </location>
</feature>
<organism evidence="2 3">
    <name type="scientific">Rhodocytophaga aerolata</name>
    <dbReference type="NCBI Taxonomy" id="455078"/>
    <lineage>
        <taxon>Bacteria</taxon>
        <taxon>Pseudomonadati</taxon>
        <taxon>Bacteroidota</taxon>
        <taxon>Cytophagia</taxon>
        <taxon>Cytophagales</taxon>
        <taxon>Rhodocytophagaceae</taxon>
        <taxon>Rhodocytophaga</taxon>
    </lineage>
</organism>
<accession>A0ABT8RHZ6</accession>
<reference evidence="2" key="1">
    <citation type="submission" date="2023-07" db="EMBL/GenBank/DDBJ databases">
        <title>The genome sequence of Rhodocytophaga aerolata KACC 12507.</title>
        <authorList>
            <person name="Zhang X."/>
        </authorList>
    </citation>
    <scope>NUCLEOTIDE SEQUENCE</scope>
    <source>
        <strain evidence="2">KACC 12507</strain>
    </source>
</reference>
<proteinExistence type="predicted"/>
<comment type="caution">
    <text evidence="2">The sequence shown here is derived from an EMBL/GenBank/DDBJ whole genome shotgun (WGS) entry which is preliminary data.</text>
</comment>
<dbReference type="SUPFAM" id="SSF46785">
    <property type="entry name" value="Winged helix' DNA-binding domain"/>
    <property type="match status" value="1"/>
</dbReference>
<dbReference type="InterPro" id="IPR036390">
    <property type="entry name" value="WH_DNA-bd_sf"/>
</dbReference>
<dbReference type="Pfam" id="PF03551">
    <property type="entry name" value="PadR"/>
    <property type="match status" value="1"/>
</dbReference>
<dbReference type="Gene3D" id="1.10.10.10">
    <property type="entry name" value="Winged helix-like DNA-binding domain superfamily/Winged helix DNA-binding domain"/>
    <property type="match status" value="1"/>
</dbReference>
<dbReference type="InterPro" id="IPR005149">
    <property type="entry name" value="Tscrpt_reg_PadR_N"/>
</dbReference>
<dbReference type="InterPro" id="IPR036388">
    <property type="entry name" value="WH-like_DNA-bd_sf"/>
</dbReference>
<keyword evidence="3" id="KW-1185">Reference proteome</keyword>
<protein>
    <submittedName>
        <fullName evidence="2">PadR family transcriptional regulator</fullName>
    </submittedName>
</protein>
<dbReference type="EMBL" id="JAUKPO010000084">
    <property type="protein sequence ID" value="MDO1451727.1"/>
    <property type="molecule type" value="Genomic_DNA"/>
</dbReference>
<dbReference type="Proteomes" id="UP001168528">
    <property type="component" value="Unassembled WGS sequence"/>
</dbReference>
<gene>
    <name evidence="2" type="ORF">Q0590_35970</name>
</gene>
<evidence type="ECO:0000259" key="1">
    <source>
        <dbReference type="Pfam" id="PF03551"/>
    </source>
</evidence>
<name>A0ABT8RHZ6_9BACT</name>
<dbReference type="RefSeq" id="WP_302042524.1">
    <property type="nucleotide sequence ID" value="NZ_JAUKPO010000084.1"/>
</dbReference>